<dbReference type="Gene3D" id="1.10.720.30">
    <property type="entry name" value="SAP domain"/>
    <property type="match status" value="1"/>
</dbReference>
<keyword evidence="2" id="KW-0472">Membrane</keyword>
<reference evidence="4" key="1">
    <citation type="journal article" date="2020" name="Nature">
        <title>Giant virus diversity and host interactions through global metagenomics.</title>
        <authorList>
            <person name="Schulz F."/>
            <person name="Roux S."/>
            <person name="Paez-Espino D."/>
            <person name="Jungbluth S."/>
            <person name="Walsh D.A."/>
            <person name="Denef V.J."/>
            <person name="McMahon K.D."/>
            <person name="Konstantinidis K.T."/>
            <person name="Eloe-Fadrosh E.A."/>
            <person name="Kyrpides N.C."/>
            <person name="Woyke T."/>
        </authorList>
    </citation>
    <scope>NUCLEOTIDE SEQUENCE</scope>
    <source>
        <strain evidence="4">GVMAG-S-ERX556126-94</strain>
    </source>
</reference>
<keyword evidence="2" id="KW-1133">Transmembrane helix</keyword>
<protein>
    <recommendedName>
        <fullName evidence="3">SAP domain-containing protein</fullName>
    </recommendedName>
</protein>
<dbReference type="AlphaFoldDB" id="A0A6C0FD87"/>
<feature type="compositionally biased region" description="Low complexity" evidence="1">
    <location>
        <begin position="62"/>
        <end position="84"/>
    </location>
</feature>
<feature type="domain" description="SAP" evidence="3">
    <location>
        <begin position="213"/>
        <end position="247"/>
    </location>
</feature>
<organism evidence="4">
    <name type="scientific">viral metagenome</name>
    <dbReference type="NCBI Taxonomy" id="1070528"/>
    <lineage>
        <taxon>unclassified sequences</taxon>
        <taxon>metagenomes</taxon>
        <taxon>organismal metagenomes</taxon>
    </lineage>
</organism>
<sequence>MSAELSFDSNIIQLLLVIGIIILVAGYFYYENIKIKNQLLEFEYKLSKLNDFGYSEDPLRMSSQPHASKQSQQPQAPQQLHDPQGPQGPQELSEFNIQMEPMINNITESLSPEEDRFIEEVIEKKIHEVPQGVSEGVPKVLPEKDDSEWSDIDKQMKNDNILTEDKKENPSDPAELESFSIDEMLKDISDENKDENNSEKTDKIIDISGDKDYKNMTVSQLKDILIEKNLPVSGNKTKLVQRILDNDK</sequence>
<feature type="compositionally biased region" description="Basic and acidic residues" evidence="1">
    <location>
        <begin position="151"/>
        <end position="170"/>
    </location>
</feature>
<name>A0A6C0FD87_9ZZZZ</name>
<feature type="transmembrane region" description="Helical" evidence="2">
    <location>
        <begin position="12"/>
        <end position="30"/>
    </location>
</feature>
<keyword evidence="2" id="KW-0812">Transmembrane</keyword>
<feature type="region of interest" description="Disordered" evidence="1">
    <location>
        <begin position="57"/>
        <end position="91"/>
    </location>
</feature>
<dbReference type="InterPro" id="IPR003034">
    <property type="entry name" value="SAP_dom"/>
</dbReference>
<evidence type="ECO:0000256" key="1">
    <source>
        <dbReference type="SAM" id="MobiDB-lite"/>
    </source>
</evidence>
<feature type="region of interest" description="Disordered" evidence="1">
    <location>
        <begin position="133"/>
        <end position="204"/>
    </location>
</feature>
<proteinExistence type="predicted"/>
<evidence type="ECO:0000259" key="3">
    <source>
        <dbReference type="PROSITE" id="PS50800"/>
    </source>
</evidence>
<dbReference type="SMART" id="SM00513">
    <property type="entry name" value="SAP"/>
    <property type="match status" value="1"/>
</dbReference>
<dbReference type="Pfam" id="PF02037">
    <property type="entry name" value="SAP"/>
    <property type="match status" value="1"/>
</dbReference>
<dbReference type="PROSITE" id="PS50800">
    <property type="entry name" value="SAP"/>
    <property type="match status" value="1"/>
</dbReference>
<evidence type="ECO:0000313" key="4">
    <source>
        <dbReference type="EMBL" id="QHT39172.1"/>
    </source>
</evidence>
<accession>A0A6C0FD87</accession>
<dbReference type="InterPro" id="IPR036361">
    <property type="entry name" value="SAP_dom_sf"/>
</dbReference>
<dbReference type="SUPFAM" id="SSF68906">
    <property type="entry name" value="SAP domain"/>
    <property type="match status" value="1"/>
</dbReference>
<evidence type="ECO:0000256" key="2">
    <source>
        <dbReference type="SAM" id="Phobius"/>
    </source>
</evidence>
<dbReference type="EMBL" id="MN738839">
    <property type="protein sequence ID" value="QHT39172.1"/>
    <property type="molecule type" value="Genomic_DNA"/>
</dbReference>
<feature type="compositionally biased region" description="Basic and acidic residues" evidence="1">
    <location>
        <begin position="183"/>
        <end position="204"/>
    </location>
</feature>